<dbReference type="PROSITE" id="PS00108">
    <property type="entry name" value="PROTEIN_KINASE_ST"/>
    <property type="match status" value="1"/>
</dbReference>
<accession>A0A5J4WRY2</accession>
<evidence type="ECO:0000313" key="2">
    <source>
        <dbReference type="EMBL" id="KAA6397887.1"/>
    </source>
</evidence>
<dbReference type="GO" id="GO:0044773">
    <property type="term" value="P:mitotic DNA damage checkpoint signaling"/>
    <property type="evidence" value="ECO:0007669"/>
    <property type="project" value="TreeGrafter"/>
</dbReference>
<feature type="non-terminal residue" evidence="2">
    <location>
        <position position="1"/>
    </location>
</feature>
<dbReference type="SUPFAM" id="SSF56112">
    <property type="entry name" value="Protein kinase-like (PK-like)"/>
    <property type="match status" value="1"/>
</dbReference>
<dbReference type="GO" id="GO:0005634">
    <property type="term" value="C:nucleus"/>
    <property type="evidence" value="ECO:0007669"/>
    <property type="project" value="TreeGrafter"/>
</dbReference>
<reference evidence="2 3" key="1">
    <citation type="submission" date="2019-03" db="EMBL/GenBank/DDBJ databases">
        <title>Single cell metagenomics reveals metabolic interactions within the superorganism composed of flagellate Streblomastix strix and complex community of Bacteroidetes bacteria on its surface.</title>
        <authorList>
            <person name="Treitli S.C."/>
            <person name="Kolisko M."/>
            <person name="Husnik F."/>
            <person name="Keeling P."/>
            <person name="Hampl V."/>
        </authorList>
    </citation>
    <scope>NUCLEOTIDE SEQUENCE [LARGE SCALE GENOMIC DNA]</scope>
    <source>
        <strain evidence="2">ST1C</strain>
    </source>
</reference>
<dbReference type="AlphaFoldDB" id="A0A5J4WRY2"/>
<dbReference type="GO" id="GO:0004674">
    <property type="term" value="F:protein serine/threonine kinase activity"/>
    <property type="evidence" value="ECO:0007669"/>
    <property type="project" value="TreeGrafter"/>
</dbReference>
<gene>
    <name evidence="2" type="ORF">EZS28_006582</name>
</gene>
<feature type="domain" description="Protein kinase" evidence="1">
    <location>
        <begin position="1"/>
        <end position="105"/>
    </location>
</feature>
<dbReference type="Gene3D" id="1.10.510.10">
    <property type="entry name" value="Transferase(Phosphotransferase) domain 1"/>
    <property type="match status" value="1"/>
</dbReference>
<protein>
    <recommendedName>
        <fullName evidence="1">Protein kinase domain-containing protein</fullName>
    </recommendedName>
</protein>
<organism evidence="2 3">
    <name type="scientific">Streblomastix strix</name>
    <dbReference type="NCBI Taxonomy" id="222440"/>
    <lineage>
        <taxon>Eukaryota</taxon>
        <taxon>Metamonada</taxon>
        <taxon>Preaxostyla</taxon>
        <taxon>Oxymonadida</taxon>
        <taxon>Streblomastigidae</taxon>
        <taxon>Streblomastix</taxon>
    </lineage>
</organism>
<sequence length="105" mass="12017">FYQLVQFLAEHNQKDLAHCDLKFLNIFLARDQDPQFFIPKVCDFGQSTPISKLKFGKVVGGTPKYYLPEEINNSKRYGGVIDIWSLDLVMYILATENKTTQGILA</sequence>
<name>A0A5J4WRY2_9EUKA</name>
<dbReference type="PANTHER" id="PTHR44167">
    <property type="entry name" value="OVARIAN-SPECIFIC SERINE/THREONINE-PROTEIN KINASE LOK-RELATED"/>
    <property type="match status" value="1"/>
</dbReference>
<evidence type="ECO:0000313" key="3">
    <source>
        <dbReference type="Proteomes" id="UP000324800"/>
    </source>
</evidence>
<dbReference type="PANTHER" id="PTHR44167:SF24">
    <property type="entry name" value="SERINE_THREONINE-PROTEIN KINASE CHK2"/>
    <property type="match status" value="1"/>
</dbReference>
<dbReference type="InterPro" id="IPR011009">
    <property type="entry name" value="Kinase-like_dom_sf"/>
</dbReference>
<dbReference type="Proteomes" id="UP000324800">
    <property type="component" value="Unassembled WGS sequence"/>
</dbReference>
<dbReference type="PROSITE" id="PS50011">
    <property type="entry name" value="PROTEIN_KINASE_DOM"/>
    <property type="match status" value="1"/>
</dbReference>
<dbReference type="GO" id="GO:0005524">
    <property type="term" value="F:ATP binding"/>
    <property type="evidence" value="ECO:0007669"/>
    <property type="project" value="InterPro"/>
</dbReference>
<comment type="caution">
    <text evidence="2">The sequence shown here is derived from an EMBL/GenBank/DDBJ whole genome shotgun (WGS) entry which is preliminary data.</text>
</comment>
<proteinExistence type="predicted"/>
<dbReference type="InterPro" id="IPR008271">
    <property type="entry name" value="Ser/Thr_kinase_AS"/>
</dbReference>
<evidence type="ECO:0000259" key="1">
    <source>
        <dbReference type="PROSITE" id="PS50011"/>
    </source>
</evidence>
<dbReference type="InterPro" id="IPR000719">
    <property type="entry name" value="Prot_kinase_dom"/>
</dbReference>
<dbReference type="EMBL" id="SNRW01001079">
    <property type="protein sequence ID" value="KAA6397887.1"/>
    <property type="molecule type" value="Genomic_DNA"/>
</dbReference>
<dbReference type="Pfam" id="PF00069">
    <property type="entry name" value="Pkinase"/>
    <property type="match status" value="1"/>
</dbReference>